<keyword evidence="1" id="KW-0472">Membrane</keyword>
<gene>
    <name evidence="2" type="ORF">HCN50_11455</name>
</gene>
<evidence type="ECO:0000313" key="2">
    <source>
        <dbReference type="EMBL" id="NOJ46855.1"/>
    </source>
</evidence>
<keyword evidence="3" id="KW-1185">Reference proteome</keyword>
<evidence type="ECO:0000256" key="1">
    <source>
        <dbReference type="SAM" id="Phobius"/>
    </source>
</evidence>
<sequence length="66" mass="7036">MPFRRGGFALTPPSVAIFLISLILAVCALLVRYAHISIPIITPSRAFDVLAIAYVVLTAGVLIRGV</sequence>
<accession>A0A7Y4H3C9</accession>
<proteinExistence type="predicted"/>
<comment type="caution">
    <text evidence="2">The sequence shown here is derived from an EMBL/GenBank/DDBJ whole genome shotgun (WGS) entry which is preliminary data.</text>
</comment>
<dbReference type="Proteomes" id="UP000528734">
    <property type="component" value="Unassembled WGS sequence"/>
</dbReference>
<feature type="transmembrane region" description="Helical" evidence="1">
    <location>
        <begin position="46"/>
        <end position="63"/>
    </location>
</feature>
<dbReference type="AlphaFoldDB" id="A0A7Y4H3C9"/>
<keyword evidence="1" id="KW-0812">Transmembrane</keyword>
<dbReference type="RefSeq" id="WP_171709731.1">
    <property type="nucleotide sequence ID" value="NZ_JAAVLW010000003.1"/>
</dbReference>
<evidence type="ECO:0000313" key="3">
    <source>
        <dbReference type="Proteomes" id="UP000528734"/>
    </source>
</evidence>
<dbReference type="EMBL" id="JAAVLW010000003">
    <property type="protein sequence ID" value="NOJ46855.1"/>
    <property type="molecule type" value="Genomic_DNA"/>
</dbReference>
<protein>
    <submittedName>
        <fullName evidence="2">Uncharacterized protein</fullName>
    </submittedName>
</protein>
<reference evidence="2 3" key="1">
    <citation type="submission" date="2020-03" db="EMBL/GenBank/DDBJ databases">
        <title>Bradyrhizobium diversity isolated from nodules of Muelleranthus trifoliolatus.</title>
        <authorList>
            <person name="Klepa M."/>
            <person name="Helene L."/>
            <person name="Hungria M."/>
        </authorList>
    </citation>
    <scope>NUCLEOTIDE SEQUENCE [LARGE SCALE GENOMIC DNA]</scope>
    <source>
        <strain evidence="2 3">WSM 1744</strain>
    </source>
</reference>
<organism evidence="2 3">
    <name type="scientific">Bradyrhizobium archetypum</name>
    <dbReference type="NCBI Taxonomy" id="2721160"/>
    <lineage>
        <taxon>Bacteria</taxon>
        <taxon>Pseudomonadati</taxon>
        <taxon>Pseudomonadota</taxon>
        <taxon>Alphaproteobacteria</taxon>
        <taxon>Hyphomicrobiales</taxon>
        <taxon>Nitrobacteraceae</taxon>
        <taxon>Bradyrhizobium</taxon>
    </lineage>
</organism>
<keyword evidence="1" id="KW-1133">Transmembrane helix</keyword>
<feature type="transmembrane region" description="Helical" evidence="1">
    <location>
        <begin position="15"/>
        <end position="34"/>
    </location>
</feature>
<name>A0A7Y4H3C9_9BRAD</name>